<sequence>MRPILIPDYFEEFSCIGGACEDTCCAGWNIAVDKRTYQNYRKVKHPEIREKLQRYVKRNRSQQDDSSYAKLILDENKNCHMMLEDGLCGIHKELGEQFLCNTCATYPRQFTKVGSFVEKSLTLSCPEAARVALLREEGLGFIETEEPKDTRGLMSNELNLEKHPLFWNLRVFTIQLMQNRKQPIEIRLIILGLFIQKIERLKLSDLEQQLPTIMEDYLNRLDNEEFIESLKNIEGNLNFQLNLARDLIRYRMSDGGVSSEKYLAILHQLLDGLLLDENDNKEVQDMDQSIAKYQQSYLELYEPFMKKQGYMLENYVVNYIFKNLFPYDYNTMFESYMMLVIHFTLIKLHMIGMASKQQKLTQDMVIECIQQLAKAIEHNSSYLQGVRKGMEDSGYTTMGHMFVMISN</sequence>
<evidence type="ECO:0008006" key="3">
    <source>
        <dbReference type="Google" id="ProtNLM"/>
    </source>
</evidence>
<organism evidence="1 2">
    <name type="scientific">Lysinibacillus xylanilyticus</name>
    <dbReference type="NCBI Taxonomy" id="582475"/>
    <lineage>
        <taxon>Bacteria</taxon>
        <taxon>Bacillati</taxon>
        <taxon>Bacillota</taxon>
        <taxon>Bacilli</taxon>
        <taxon>Bacillales</taxon>
        <taxon>Bacillaceae</taxon>
        <taxon>Lysinibacillus</taxon>
    </lineage>
</organism>
<gene>
    <name evidence="1" type="ORF">CWD94_23935</name>
</gene>
<name>A0A2M9PZC6_9BACI</name>
<comment type="caution">
    <text evidence="1">The sequence shown here is derived from an EMBL/GenBank/DDBJ whole genome shotgun (WGS) entry which is preliminary data.</text>
</comment>
<protein>
    <recommendedName>
        <fullName evidence="3">Lysine-N-methylase</fullName>
    </recommendedName>
</protein>
<reference evidence="1 2" key="1">
    <citation type="submission" date="2017-11" db="EMBL/GenBank/DDBJ databases">
        <title>Bacterial isolate from king chilli rhizosphere.</title>
        <authorList>
            <person name="Takhelmayum P."/>
            <person name="Sarangthem I."/>
        </authorList>
    </citation>
    <scope>NUCLEOTIDE SEQUENCE [LARGE SCALE GENOMIC DNA]</scope>
    <source>
        <strain evidence="2">t26</strain>
    </source>
</reference>
<proteinExistence type="predicted"/>
<evidence type="ECO:0000313" key="2">
    <source>
        <dbReference type="Proteomes" id="UP000232101"/>
    </source>
</evidence>
<dbReference type="AlphaFoldDB" id="A0A2M9PZC6"/>
<dbReference type="Proteomes" id="UP000232101">
    <property type="component" value="Unassembled WGS sequence"/>
</dbReference>
<accession>A0A2M9PZC6</accession>
<evidence type="ECO:0000313" key="1">
    <source>
        <dbReference type="EMBL" id="PJO41191.1"/>
    </source>
</evidence>
<dbReference type="RefSeq" id="WP_100545298.1">
    <property type="nucleotide sequence ID" value="NZ_PHQY01000677.1"/>
</dbReference>
<dbReference type="NCBIfam" id="NF038110">
    <property type="entry name" value="Lys_methyl_FliB"/>
    <property type="match status" value="1"/>
</dbReference>
<dbReference type="EMBL" id="PHQY01000677">
    <property type="protein sequence ID" value="PJO41191.1"/>
    <property type="molecule type" value="Genomic_DNA"/>
</dbReference>